<comment type="caution">
    <text evidence="3">The sequence shown here is derived from an EMBL/GenBank/DDBJ whole genome shotgun (WGS) entry which is preliminary data.</text>
</comment>
<evidence type="ECO:0000259" key="1">
    <source>
        <dbReference type="Pfam" id="PF01968"/>
    </source>
</evidence>
<dbReference type="InterPro" id="IPR045079">
    <property type="entry name" value="Oxoprolinase-like"/>
</dbReference>
<keyword evidence="4" id="KW-1185">Reference proteome</keyword>
<evidence type="ECO:0000313" key="3">
    <source>
        <dbReference type="EMBL" id="MFC3053161.1"/>
    </source>
</evidence>
<dbReference type="PANTHER" id="PTHR11365">
    <property type="entry name" value="5-OXOPROLINASE RELATED"/>
    <property type="match status" value="1"/>
</dbReference>
<protein>
    <submittedName>
        <fullName evidence="3">Hydantoinase/oxoprolinase family protein</fullName>
    </submittedName>
</protein>
<evidence type="ECO:0000313" key="4">
    <source>
        <dbReference type="Proteomes" id="UP001595444"/>
    </source>
</evidence>
<dbReference type="InterPro" id="IPR008040">
    <property type="entry name" value="Hydant_A_N"/>
</dbReference>
<feature type="domain" description="Hydantoinase/oxoprolinase N-terminal" evidence="2">
    <location>
        <begin position="5"/>
        <end position="110"/>
    </location>
</feature>
<gene>
    <name evidence="3" type="ORF">ACFOKA_14700</name>
</gene>
<proteinExistence type="predicted"/>
<dbReference type="Proteomes" id="UP001595444">
    <property type="component" value="Unassembled WGS sequence"/>
</dbReference>
<dbReference type="InterPro" id="IPR002821">
    <property type="entry name" value="Hydantoinase_A"/>
</dbReference>
<accession>A0ABV7D8A4</accession>
<reference evidence="4" key="1">
    <citation type="journal article" date="2019" name="Int. J. Syst. Evol. Microbiol.">
        <title>The Global Catalogue of Microorganisms (GCM) 10K type strain sequencing project: providing services to taxonomists for standard genome sequencing and annotation.</title>
        <authorList>
            <consortium name="The Broad Institute Genomics Platform"/>
            <consortium name="The Broad Institute Genome Sequencing Center for Infectious Disease"/>
            <person name="Wu L."/>
            <person name="Ma J."/>
        </authorList>
    </citation>
    <scope>NUCLEOTIDE SEQUENCE [LARGE SCALE GENOMIC DNA]</scope>
    <source>
        <strain evidence="4">KCTC 62164</strain>
    </source>
</reference>
<feature type="domain" description="Hydantoinase A/oxoprolinase" evidence="1">
    <location>
        <begin position="190"/>
        <end position="469"/>
    </location>
</feature>
<evidence type="ECO:0000259" key="2">
    <source>
        <dbReference type="Pfam" id="PF05378"/>
    </source>
</evidence>
<dbReference type="PANTHER" id="PTHR11365:SF23">
    <property type="entry name" value="HYPOTHETICAL 5-OXOPROLINASE (EUROFUNG)-RELATED"/>
    <property type="match status" value="1"/>
</dbReference>
<sequence>MGLLVSIDNGGTLTDICAFDGNKVVHAKTLTTPHDLTECLMTGLSALSDKLDDKPELLELVASIDHLRYSTTQGTNAIAQRKGPRIGILLSDEKQKDALYAASPELFDAFIDTRFSYVGGQSDREVVQTVRNLVARGASRLVVCLGGDSFAANEPKLKRALYAAFPRHLLGAVPLLFSADLVPGADATQRGWTSVINAFLHPSMEQFLHNAEEKLRYRRIRNPLLIFRNDGSSTRVSRSIAINTYSSGPRGGAEGVAVLAALYGNDKMVSIDIGGTTTDHLVLENGKVAEDRCGHVEDAPVAFPMARINSVAVGGGSILKVVDGTVKVGPESVGSLPGPACFGRGGTEATITDVLLVAGLFDPKSFFGGKLVLDRDRALRAVTDNIATPLGISLDVAITRAVDAYDEKIAKAIACPANGDDVTTLMAFGGAGPMSACGIAEKAGINTVLIPRYAAVFSAFGIGFSPIRHVHSKSVGSFDATDIEAIQAVLMETAARSMTSEGFDIEGCELVWRAVVGTAVMPLAEAPAGVGGLVELEVVRPIPTIGLNAAVTATTHQAKSSEIRDISGGLPLYKLEELAVGDCAAGPCLVEEEFFTAWIKPGWQFTVTANNDLLVERKGE</sequence>
<dbReference type="RefSeq" id="WP_194213012.1">
    <property type="nucleotide sequence ID" value="NZ_CP061205.1"/>
</dbReference>
<organism evidence="3 4">
    <name type="scientific">Kordiimonas pumila</name>
    <dbReference type="NCBI Taxonomy" id="2161677"/>
    <lineage>
        <taxon>Bacteria</taxon>
        <taxon>Pseudomonadati</taxon>
        <taxon>Pseudomonadota</taxon>
        <taxon>Alphaproteobacteria</taxon>
        <taxon>Kordiimonadales</taxon>
        <taxon>Kordiimonadaceae</taxon>
        <taxon>Kordiimonas</taxon>
    </lineage>
</organism>
<dbReference type="Pfam" id="PF05378">
    <property type="entry name" value="Hydant_A_N"/>
    <property type="match status" value="1"/>
</dbReference>
<name>A0ABV7D8A4_9PROT</name>
<dbReference type="EMBL" id="JBHRSL010000010">
    <property type="protein sequence ID" value="MFC3053161.1"/>
    <property type="molecule type" value="Genomic_DNA"/>
</dbReference>
<dbReference type="Pfam" id="PF01968">
    <property type="entry name" value="Hydantoinase_A"/>
    <property type="match status" value="1"/>
</dbReference>